<dbReference type="Pfam" id="PF14108">
    <property type="entry name" value="ABA4-like"/>
    <property type="match status" value="1"/>
</dbReference>
<evidence type="ECO:0000256" key="1">
    <source>
        <dbReference type="SAM" id="Phobius"/>
    </source>
</evidence>
<accession>A0ABT1XTM8</accession>
<evidence type="ECO:0000313" key="3">
    <source>
        <dbReference type="Proteomes" id="UP001206067"/>
    </source>
</evidence>
<dbReference type="RefSeq" id="WP_257596895.1">
    <property type="nucleotide sequence ID" value="NZ_JANKHH010000007.1"/>
</dbReference>
<feature type="transmembrane region" description="Helical" evidence="1">
    <location>
        <begin position="32"/>
        <end position="57"/>
    </location>
</feature>
<name>A0ABT1XTM8_9SPHN</name>
<feature type="transmembrane region" description="Helical" evidence="1">
    <location>
        <begin position="7"/>
        <end position="26"/>
    </location>
</feature>
<gene>
    <name evidence="2" type="ORF">NSO95_13830</name>
</gene>
<keyword evidence="3" id="KW-1185">Reference proteome</keyword>
<comment type="caution">
    <text evidence="2">The sequence shown here is derived from an EMBL/GenBank/DDBJ whole genome shotgun (WGS) entry which is preliminary data.</text>
</comment>
<protein>
    <submittedName>
        <fullName evidence="2">ABA4-like family protein</fullName>
    </submittedName>
</protein>
<reference evidence="2 3" key="1">
    <citation type="submission" date="2022-08" db="EMBL/GenBank/DDBJ databases">
        <title>Polyphasic taxonomy analysis of Qipengyuania sp.RS5-5.</title>
        <authorList>
            <person name="Xamxidin M."/>
            <person name="Wu M."/>
        </authorList>
    </citation>
    <scope>NUCLEOTIDE SEQUENCE [LARGE SCALE GENOMIC DNA]</scope>
    <source>
        <strain evidence="2 3">RS5-5</strain>
    </source>
</reference>
<dbReference type="EMBL" id="JANKHH010000007">
    <property type="protein sequence ID" value="MCR2835024.1"/>
    <property type="molecule type" value="Genomic_DNA"/>
</dbReference>
<keyword evidence="1" id="KW-0812">Transmembrane</keyword>
<dbReference type="InterPro" id="IPR025461">
    <property type="entry name" value="ABA4-like"/>
</dbReference>
<feature type="transmembrane region" description="Helical" evidence="1">
    <location>
        <begin position="115"/>
        <end position="138"/>
    </location>
</feature>
<evidence type="ECO:0000313" key="2">
    <source>
        <dbReference type="EMBL" id="MCR2835024.1"/>
    </source>
</evidence>
<dbReference type="Proteomes" id="UP001206067">
    <property type="component" value="Unassembled WGS sequence"/>
</dbReference>
<keyword evidence="1" id="KW-1133">Transmembrane helix</keyword>
<keyword evidence="1" id="KW-0472">Membrane</keyword>
<sequence>MWDGIFGAVNLIALVAWIGLILLPRWPTLLTFILYLGVGLLCAIYAVFLVSIVGGWIDPVGPADTAANFSTIEGVRGIFLSDGGVTVGWTHYLAFDLFVGLWIAKDADAKGFNRIVQAPILLATFLAGPIGLLVWLIVREKRARQAGRAR</sequence>
<organism evidence="2 3">
    <name type="scientific">Parerythrobacter lacustris</name>
    <dbReference type="NCBI Taxonomy" id="2969984"/>
    <lineage>
        <taxon>Bacteria</taxon>
        <taxon>Pseudomonadati</taxon>
        <taxon>Pseudomonadota</taxon>
        <taxon>Alphaproteobacteria</taxon>
        <taxon>Sphingomonadales</taxon>
        <taxon>Erythrobacteraceae</taxon>
        <taxon>Parerythrobacter</taxon>
    </lineage>
</organism>
<proteinExistence type="predicted"/>